<evidence type="ECO:0000313" key="3">
    <source>
        <dbReference type="Proteomes" id="UP000014113"/>
    </source>
</evidence>
<gene>
    <name evidence="2" type="ORF">I568_00580</name>
</gene>
<dbReference type="Gene3D" id="3.40.390.10">
    <property type="entry name" value="Collagenase (Catalytic Domain)"/>
    <property type="match status" value="1"/>
</dbReference>
<sequence length="556" mass="66436">MKTYTSLMKKRFGINKTANLVFKVDDSLHRKFRKLADYIYKNRDWQQEDEIAAVQVLIESIYGNNSESKYYAIQQLEDSMIQQQVGKTLIFPLDHAYSFQVKFKEDYHQRYLFLDATNKSGNKHGEMYYLIGNLDVRFIIGNLNRALGYSKLYQDIMGEFNAQELEFTRNELNEYLKDLMNGTKGSKKYPYLFKYSPFFQLTDEQIENFDRLEDERYWVDPTQDSCPSHRPLTEYPDSNYQLDLTRAPIKVNTDEREYIIEPDMLSRLRRKDKILSFIETYIEENYDIILQANYEKDIEKQVRAKAWQTKEHINQQTQSIMDTTRLNQYFRFVEIDNEVDLSLFPLFEEELSALQHVLPKSEEAVQPILRLRKLGNYKALGLFAPVNQTIAIDFRDNHTFDEDRYSPNGVGIQSFIHEYAHFLDYFYTDTQLSMQEDFRSIVHQYRQTVNNEIQYLDKNNYLTKKAAYYTTPTEVFARAFELYVFQNGLETNLNHGASVYHHQAEYMLYDTDILDQIEQYFDQQFPQLKENIQRYMKNKIHLHEQMQAEREEDSHG</sequence>
<dbReference type="STRING" id="1121865.OMW_00624"/>
<dbReference type="OrthoDB" id="9803716at2"/>
<comment type="caution">
    <text evidence="2">The sequence shown here is derived from an EMBL/GenBank/DDBJ whole genome shotgun (WGS) entry which is preliminary data.</text>
</comment>
<protein>
    <recommendedName>
        <fullName evidence="1">Large polyvalent protein-associated domain-containing protein</fullName>
    </recommendedName>
</protein>
<proteinExistence type="predicted"/>
<keyword evidence="3" id="KW-1185">Reference proteome</keyword>
<dbReference type="InterPro" id="IPR024079">
    <property type="entry name" value="MetalloPept_cat_dom_sf"/>
</dbReference>
<dbReference type="eggNOG" id="ENOG5033RY9">
    <property type="taxonomic scope" value="Bacteria"/>
</dbReference>
<dbReference type="Pfam" id="PF18796">
    <property type="entry name" value="LPD1"/>
    <property type="match status" value="1"/>
</dbReference>
<reference evidence="2 3" key="1">
    <citation type="submission" date="2013-03" db="EMBL/GenBank/DDBJ databases">
        <title>The Genome Sequence of Enterococcus columbae ATCC_51263 (PacBio/Illumina hybrid assembly).</title>
        <authorList>
            <consortium name="The Broad Institute Genomics Platform"/>
            <consortium name="The Broad Institute Genome Sequencing Center for Infectious Disease"/>
            <person name="Earl A."/>
            <person name="Russ C."/>
            <person name="Gilmore M."/>
            <person name="Surin D."/>
            <person name="Walker B."/>
            <person name="Young S."/>
            <person name="Zeng Q."/>
            <person name="Gargeya S."/>
            <person name="Fitzgerald M."/>
            <person name="Haas B."/>
            <person name="Abouelleil A."/>
            <person name="Allen A.W."/>
            <person name="Alvarado L."/>
            <person name="Arachchi H.M."/>
            <person name="Berlin A.M."/>
            <person name="Chapman S.B."/>
            <person name="Gainer-Dewar J."/>
            <person name="Goldberg J."/>
            <person name="Griggs A."/>
            <person name="Gujja S."/>
            <person name="Hansen M."/>
            <person name="Howarth C."/>
            <person name="Imamovic A."/>
            <person name="Ireland A."/>
            <person name="Larimer J."/>
            <person name="McCowan C."/>
            <person name="Murphy C."/>
            <person name="Pearson M."/>
            <person name="Poon T.W."/>
            <person name="Priest M."/>
            <person name="Roberts A."/>
            <person name="Saif S."/>
            <person name="Shea T."/>
            <person name="Sisk P."/>
            <person name="Sykes S."/>
            <person name="Wortman J."/>
            <person name="Nusbaum C."/>
            <person name="Birren B."/>
        </authorList>
    </citation>
    <scope>NUCLEOTIDE SEQUENCE [LARGE SCALE GENOMIC DNA]</scope>
    <source>
        <strain evidence="2 3">ATCC 51263</strain>
    </source>
</reference>
<dbReference type="InterPro" id="IPR041047">
    <property type="entry name" value="LPD1"/>
</dbReference>
<dbReference type="Proteomes" id="UP000014113">
    <property type="component" value="Unassembled WGS sequence"/>
</dbReference>
<evidence type="ECO:0000313" key="2">
    <source>
        <dbReference type="EMBL" id="EOW87536.1"/>
    </source>
</evidence>
<dbReference type="AlphaFoldDB" id="S0KWS6"/>
<accession>S0KWS6</accession>
<evidence type="ECO:0000259" key="1">
    <source>
        <dbReference type="Pfam" id="PF18796"/>
    </source>
</evidence>
<dbReference type="RefSeq" id="WP_016182787.1">
    <property type="nucleotide sequence ID" value="NZ_JXKI01000006.1"/>
</dbReference>
<dbReference type="GO" id="GO:0008237">
    <property type="term" value="F:metallopeptidase activity"/>
    <property type="evidence" value="ECO:0007669"/>
    <property type="project" value="InterPro"/>
</dbReference>
<name>S0KWS6_9ENTE</name>
<dbReference type="EMBL" id="ASWJ01000003">
    <property type="protein sequence ID" value="EOW87536.1"/>
    <property type="molecule type" value="Genomic_DNA"/>
</dbReference>
<organism evidence="2 3">
    <name type="scientific">Enterococcus columbae DSM 7374 = ATCC 51263</name>
    <dbReference type="NCBI Taxonomy" id="1121865"/>
    <lineage>
        <taxon>Bacteria</taxon>
        <taxon>Bacillati</taxon>
        <taxon>Bacillota</taxon>
        <taxon>Bacilli</taxon>
        <taxon>Lactobacillales</taxon>
        <taxon>Enterococcaceae</taxon>
        <taxon>Enterococcus</taxon>
    </lineage>
</organism>
<feature type="domain" description="Large polyvalent protein-associated" evidence="1">
    <location>
        <begin position="464"/>
        <end position="531"/>
    </location>
</feature>
<dbReference type="PATRIC" id="fig|1121865.3.peg.615"/>